<name>A0AC34QDJ4_9BILA</name>
<evidence type="ECO:0000313" key="1">
    <source>
        <dbReference type="Proteomes" id="UP000887576"/>
    </source>
</evidence>
<evidence type="ECO:0000313" key="2">
    <source>
        <dbReference type="WBParaSite" id="JU765_v2.g15369.t1"/>
    </source>
</evidence>
<dbReference type="Proteomes" id="UP000887576">
    <property type="component" value="Unplaced"/>
</dbReference>
<sequence length="409" mass="46113">MFHPKAETTIELKPESMNPERDQKLTEECEQRSAVDESDIEIIVKMLTPNPERLAKVKPEHLRDYHAHILAALNYIRNSTTEHYAVEFVLHPKIMHVLTGLALDEATSADKLGVILDIFINTTSRSQTLSQALIENYDMVSFIERLASGNGQHREKTIWLLSNLAGMCPELVHHRLISKNEDYLSSFIDMFTSGKDADVGPYYGQVAVSLSTLENNRHYLANSHLDKFLPLCGSLNPNRQARVTALSLLRNLAIDTKLHPLLLSKSEFLTAVVEPIMSKEYEFSDEEVEKLPLSLQYYDGAPIVDDDAEACIVDTLYKLCDSRHGRETLRNSGIYYVLREYHKFQKQSKLDDEMGVGSSAMGIIGPAGKMMQVLDQDNPLEALLSLLIRTEEEIGLPSDVNLGDVHMEE</sequence>
<organism evidence="1 2">
    <name type="scientific">Panagrolaimus sp. JU765</name>
    <dbReference type="NCBI Taxonomy" id="591449"/>
    <lineage>
        <taxon>Eukaryota</taxon>
        <taxon>Metazoa</taxon>
        <taxon>Ecdysozoa</taxon>
        <taxon>Nematoda</taxon>
        <taxon>Chromadorea</taxon>
        <taxon>Rhabditida</taxon>
        <taxon>Tylenchina</taxon>
        <taxon>Panagrolaimomorpha</taxon>
        <taxon>Panagrolaimoidea</taxon>
        <taxon>Panagrolaimidae</taxon>
        <taxon>Panagrolaimus</taxon>
    </lineage>
</organism>
<accession>A0AC34QDJ4</accession>
<dbReference type="WBParaSite" id="JU765_v2.g15369.t1">
    <property type="protein sequence ID" value="JU765_v2.g15369.t1"/>
    <property type="gene ID" value="JU765_v2.g15369"/>
</dbReference>
<reference evidence="2" key="1">
    <citation type="submission" date="2022-11" db="UniProtKB">
        <authorList>
            <consortium name="WormBaseParasite"/>
        </authorList>
    </citation>
    <scope>IDENTIFICATION</scope>
</reference>
<protein>
    <submittedName>
        <fullName evidence="2">Protein HGH1 homolog</fullName>
    </submittedName>
</protein>
<proteinExistence type="predicted"/>